<evidence type="ECO:0000313" key="3">
    <source>
        <dbReference type="Proteomes" id="UP000315995"/>
    </source>
</evidence>
<keyword evidence="1" id="KW-1133">Transmembrane helix</keyword>
<evidence type="ECO:0008006" key="4">
    <source>
        <dbReference type="Google" id="ProtNLM"/>
    </source>
</evidence>
<protein>
    <recommendedName>
        <fullName evidence="4">DUF106 domain-containing protein</fullName>
    </recommendedName>
</protein>
<dbReference type="EMBL" id="CP041186">
    <property type="protein sequence ID" value="QDG50491.1"/>
    <property type="molecule type" value="Genomic_DNA"/>
</dbReference>
<keyword evidence="3" id="KW-1185">Reference proteome</keyword>
<feature type="transmembrane region" description="Helical" evidence="1">
    <location>
        <begin position="127"/>
        <end position="146"/>
    </location>
</feature>
<evidence type="ECO:0000256" key="1">
    <source>
        <dbReference type="SAM" id="Phobius"/>
    </source>
</evidence>
<evidence type="ECO:0000313" key="2">
    <source>
        <dbReference type="EMBL" id="QDG50491.1"/>
    </source>
</evidence>
<dbReference type="Proteomes" id="UP000315995">
    <property type="component" value="Chromosome"/>
</dbReference>
<dbReference type="AlphaFoldDB" id="A0A4Y6PQ71"/>
<keyword evidence="1" id="KW-0812">Transmembrane</keyword>
<accession>A0A5B8Y128</accession>
<reference evidence="2 3" key="1">
    <citation type="submission" date="2019-06" db="EMBL/GenBank/DDBJ databases">
        <title>Persicimonas caeni gen. nov., sp. nov., a predatory bacterium isolated from solar saltern.</title>
        <authorList>
            <person name="Wang S."/>
        </authorList>
    </citation>
    <scope>NUCLEOTIDE SEQUENCE [LARGE SCALE GENOMIC DNA]</scope>
    <source>
        <strain evidence="2 3">YN101</strain>
    </source>
</reference>
<feature type="transmembrane region" description="Helical" evidence="1">
    <location>
        <begin position="18"/>
        <end position="37"/>
    </location>
</feature>
<name>A0A4Y6PQ71_PERCE</name>
<accession>A0A4Y6PQ71</accession>
<organism evidence="2 3">
    <name type="scientific">Persicimonas caeni</name>
    <dbReference type="NCBI Taxonomy" id="2292766"/>
    <lineage>
        <taxon>Bacteria</taxon>
        <taxon>Deltaproteobacteria</taxon>
        <taxon>Bradymonadales</taxon>
        <taxon>Bradymonadaceae</taxon>
        <taxon>Persicimonas</taxon>
    </lineage>
</organism>
<keyword evidence="1" id="KW-0472">Membrane</keyword>
<feature type="transmembrane region" description="Helical" evidence="1">
    <location>
        <begin position="88"/>
        <end position="107"/>
    </location>
</feature>
<proteinExistence type="predicted"/>
<dbReference type="RefSeq" id="WP_141196983.1">
    <property type="nucleotide sequence ID" value="NZ_CP041186.1"/>
</dbReference>
<sequence length="149" mass="16483">MLDALFSPVDSLLSFMPFWLRVSTWGLVLGAATMLVYKWLSPQEKIADIAQRAADARRKMQAYKGDDMSEVMGLVKRSLALSFEQMKFVLGPTLVAAAPVLLAMYWMEGAWEGKEALAWGPELVRTWHTTFLAAMSVSALGLKLGLGIK</sequence>
<gene>
    <name evidence="2" type="ORF">FIV42_07020</name>
</gene>